<dbReference type="STRING" id="312017.I7MKJ2"/>
<dbReference type="KEGG" id="tet:TTHERM_00133400"/>
<dbReference type="Pfam" id="PF13424">
    <property type="entry name" value="TPR_12"/>
    <property type="match status" value="2"/>
</dbReference>
<reference evidence="6" key="1">
    <citation type="journal article" date="2006" name="PLoS Biol.">
        <title>Macronuclear genome sequence of the ciliate Tetrahymena thermophila, a model eukaryote.</title>
        <authorList>
            <person name="Eisen J.A."/>
            <person name="Coyne R.S."/>
            <person name="Wu M."/>
            <person name="Wu D."/>
            <person name="Thiagarajan M."/>
            <person name="Wortman J.R."/>
            <person name="Badger J.H."/>
            <person name="Ren Q."/>
            <person name="Amedeo P."/>
            <person name="Jones K.M."/>
            <person name="Tallon L.J."/>
            <person name="Delcher A.L."/>
            <person name="Salzberg S.L."/>
            <person name="Silva J.C."/>
            <person name="Haas B.J."/>
            <person name="Majoros W.H."/>
            <person name="Farzad M."/>
            <person name="Carlton J.M."/>
            <person name="Smith R.K. Jr."/>
            <person name="Garg J."/>
            <person name="Pearlman R.E."/>
            <person name="Karrer K.M."/>
            <person name="Sun L."/>
            <person name="Manning G."/>
            <person name="Elde N.C."/>
            <person name="Turkewitz A.P."/>
            <person name="Asai D.J."/>
            <person name="Wilkes D.E."/>
            <person name="Wang Y."/>
            <person name="Cai H."/>
            <person name="Collins K."/>
            <person name="Stewart B.A."/>
            <person name="Lee S.R."/>
            <person name="Wilamowska K."/>
            <person name="Weinberg Z."/>
            <person name="Ruzzo W.L."/>
            <person name="Wloga D."/>
            <person name="Gaertig J."/>
            <person name="Frankel J."/>
            <person name="Tsao C.-C."/>
            <person name="Gorovsky M.A."/>
            <person name="Keeling P.J."/>
            <person name="Waller R.F."/>
            <person name="Patron N.J."/>
            <person name="Cherry J.M."/>
            <person name="Stover N.A."/>
            <person name="Krieger C.J."/>
            <person name="del Toro C."/>
            <person name="Ryder H.F."/>
            <person name="Williamson S.C."/>
            <person name="Barbeau R.A."/>
            <person name="Hamilton E.P."/>
            <person name="Orias E."/>
        </authorList>
    </citation>
    <scope>NUCLEOTIDE SEQUENCE [LARGE SCALE GENOMIC DNA]</scope>
    <source>
        <strain evidence="6">SB210</strain>
    </source>
</reference>
<dbReference type="Gene3D" id="1.25.40.10">
    <property type="entry name" value="Tetratricopeptide repeat domain"/>
    <property type="match status" value="2"/>
</dbReference>
<name>I7MKJ2_TETTS</name>
<dbReference type="GeneID" id="7829275"/>
<feature type="compositionally biased region" description="Low complexity" evidence="4">
    <location>
        <begin position="278"/>
        <end position="299"/>
    </location>
</feature>
<feature type="repeat" description="TPR" evidence="3">
    <location>
        <begin position="776"/>
        <end position="809"/>
    </location>
</feature>
<protein>
    <submittedName>
        <fullName evidence="5">Tetratricopeptide repeat protein</fullName>
    </submittedName>
</protein>
<dbReference type="SMART" id="SM00028">
    <property type="entry name" value="TPR"/>
    <property type="match status" value="6"/>
</dbReference>
<evidence type="ECO:0000313" key="6">
    <source>
        <dbReference type="Proteomes" id="UP000009168"/>
    </source>
</evidence>
<dbReference type="PANTHER" id="PTHR45641">
    <property type="entry name" value="TETRATRICOPEPTIDE REPEAT PROTEIN (AFU_ORTHOLOGUE AFUA_6G03870)"/>
    <property type="match status" value="1"/>
</dbReference>
<accession>I7MKJ2</accession>
<feature type="repeat" description="TPR" evidence="3">
    <location>
        <begin position="734"/>
        <end position="767"/>
    </location>
</feature>
<dbReference type="InParanoid" id="I7MKJ2"/>
<evidence type="ECO:0000256" key="1">
    <source>
        <dbReference type="ARBA" id="ARBA00022737"/>
    </source>
</evidence>
<gene>
    <name evidence="5" type="ORF">TTHERM_00133400</name>
</gene>
<sequence length="924" mass="109552">MNNILTTQDSGTGSQDIQKSQIYYSPYPRKSLSLKKSSFISGSQLKNMNQSAIQFTTTNPTNATKDIQQNEIGQQRNFNFKKSMTEKVVEEALQDLSDAIRLNQSLVRQQSLVNHSTSFISMSEQDKIQLRKNRIQHQINGLLIQQYSRTDPLTIKIYSIKSKQLPYLLEIKEIHDNKRFQEDQEVFLTYDHISNYYYNMKIYIVEKGSDDAILFAIDNSFFLFETNYEQAKENKIKVFCLENVDRNQLNIFVLQKTSPILNNDSDENSDSSEDELQNENNSIQKQQQNKSNLNQNENQTEQSKNKNQHGKKQRLNMSYTRIQEEKIQKTVKKYIKIARAYSFLGQPEMAINYYNRIFNNKNINKFNVSEVDALEELMFFLEDMEKEAEAIKKADRLLEIYAKLGNIEKLKQIIFFKGNLSIKLGDFKTAEKEYCKLLEYLNLEDGDEISYFTAIAYGKLADIQFIIANYEKCLELLNDKYNTLKDIYRQQDLPQIQEINDDEDEYQQFERNSYESQKCNQQLNDSTNNYTNQQSEVREDYQDYNDSEYKRFQVIEKKFLQIKEQEQNNQLEDDYEIEYLEGDGKSQSKNQDNQNTQNRYMRQFEEFEEEEQEQFSIQQSEESDLKYTDIKNIVEQKMQQQSEMEQSPMLKNSQKLQQNQQNTQTLFYHSCQQSMMNTEILSFHQKILKELWDCSMQIADVYFQQEDIQFSINYYSKSLEFAEKLFGKDSLQVAQLYESIGLVCLENMDFDESLDAFQKSLAIKQKICCQNHPQLAFSYSYLGCLYAKFHMYKQAKEEYQKSLSIYQHKFKKFKKELSETYNNIANIHLNEAEIELAVQSYEKALELFNQLQNEIPTLHFAQIYENLGIAYYQLGQFKKAQQYFQDSENKFLILYDENHHSVARVKNWQKTNQDRMENSKIQSS</sequence>
<keyword evidence="1" id="KW-0677">Repeat</keyword>
<evidence type="ECO:0000256" key="4">
    <source>
        <dbReference type="SAM" id="MobiDB-lite"/>
    </source>
</evidence>
<feature type="repeat" description="TPR" evidence="3">
    <location>
        <begin position="818"/>
        <end position="851"/>
    </location>
</feature>
<feature type="compositionally biased region" description="Acidic residues" evidence="4">
    <location>
        <begin position="264"/>
        <end position="277"/>
    </location>
</feature>
<keyword evidence="2 3" id="KW-0802">TPR repeat</keyword>
<dbReference type="eggNOG" id="KOG1840">
    <property type="taxonomic scope" value="Eukaryota"/>
</dbReference>
<dbReference type="OrthoDB" id="381520at2759"/>
<organism evidence="5 6">
    <name type="scientific">Tetrahymena thermophila (strain SB210)</name>
    <dbReference type="NCBI Taxonomy" id="312017"/>
    <lineage>
        <taxon>Eukaryota</taxon>
        <taxon>Sar</taxon>
        <taxon>Alveolata</taxon>
        <taxon>Ciliophora</taxon>
        <taxon>Intramacronucleata</taxon>
        <taxon>Oligohymenophorea</taxon>
        <taxon>Hymenostomatida</taxon>
        <taxon>Tetrahymenina</taxon>
        <taxon>Tetrahymenidae</taxon>
        <taxon>Tetrahymena</taxon>
    </lineage>
</organism>
<dbReference type="Proteomes" id="UP000009168">
    <property type="component" value="Unassembled WGS sequence"/>
</dbReference>
<proteinExistence type="predicted"/>
<dbReference type="PROSITE" id="PS50005">
    <property type="entry name" value="TPR"/>
    <property type="match status" value="3"/>
</dbReference>
<evidence type="ECO:0000256" key="3">
    <source>
        <dbReference type="PROSITE-ProRule" id="PRU00339"/>
    </source>
</evidence>
<dbReference type="EMBL" id="GG662639">
    <property type="protein sequence ID" value="EAR99374.2"/>
    <property type="molecule type" value="Genomic_DNA"/>
</dbReference>
<dbReference type="RefSeq" id="XP_001019619.2">
    <property type="nucleotide sequence ID" value="XM_001019619.2"/>
</dbReference>
<dbReference type="PANTHER" id="PTHR45641:SF19">
    <property type="entry name" value="NEPHROCYSTIN-3"/>
    <property type="match status" value="1"/>
</dbReference>
<evidence type="ECO:0000313" key="5">
    <source>
        <dbReference type="EMBL" id="EAR99374.2"/>
    </source>
</evidence>
<dbReference type="InterPro" id="IPR019734">
    <property type="entry name" value="TPR_rpt"/>
</dbReference>
<dbReference type="SUPFAM" id="SSF48452">
    <property type="entry name" value="TPR-like"/>
    <property type="match status" value="2"/>
</dbReference>
<feature type="region of interest" description="Disordered" evidence="4">
    <location>
        <begin position="262"/>
        <end position="319"/>
    </location>
</feature>
<dbReference type="AlphaFoldDB" id="I7MKJ2"/>
<evidence type="ECO:0000256" key="2">
    <source>
        <dbReference type="ARBA" id="ARBA00022803"/>
    </source>
</evidence>
<dbReference type="Pfam" id="PF13181">
    <property type="entry name" value="TPR_8"/>
    <property type="match status" value="1"/>
</dbReference>
<keyword evidence="6" id="KW-1185">Reference proteome</keyword>
<dbReference type="InterPro" id="IPR011990">
    <property type="entry name" value="TPR-like_helical_dom_sf"/>
</dbReference>